<evidence type="ECO:0000256" key="3">
    <source>
        <dbReference type="ARBA" id="ARBA00011245"/>
    </source>
</evidence>
<evidence type="ECO:0000256" key="1">
    <source>
        <dbReference type="ARBA" id="ARBA00004514"/>
    </source>
</evidence>
<gene>
    <name evidence="13" type="ORF">JAAARDRAFT_34195</name>
</gene>
<sequence length="230" mass="24875">MAWRCSGSTNAELIANMSRNAIFTSSRVATAMNNVDRAHYVLDKRDAYTDSPQPIGHGATISAPHMHAYAAENLLSFLNPGLKVLDVGSGSGYLCAVFHHLTTSEDKNGKVVGIEHIPELVEWSKENVKKDGLGKALENGEIEFITGDGRLGHPEGGPYDAIHVGAAAPTLPKALVTQLASPGRMFIPVGTFSQVIMQIDKDKQGNVTEKEILDVMYVPLTDAPKKRREL</sequence>
<dbReference type="InterPro" id="IPR029063">
    <property type="entry name" value="SAM-dependent_MTases_sf"/>
</dbReference>
<keyword evidence="8" id="KW-0949">S-adenosyl-L-methionine</keyword>
<dbReference type="InterPro" id="IPR000682">
    <property type="entry name" value="PCMT"/>
</dbReference>
<dbReference type="GO" id="GO:0032259">
    <property type="term" value="P:methylation"/>
    <property type="evidence" value="ECO:0007669"/>
    <property type="project" value="UniProtKB-KW"/>
</dbReference>
<dbReference type="OrthoDB" id="73890at2759"/>
<evidence type="ECO:0000256" key="10">
    <source>
        <dbReference type="ARBA" id="ARBA00031350"/>
    </source>
</evidence>
<dbReference type="Proteomes" id="UP000027265">
    <property type="component" value="Unassembled WGS sequence"/>
</dbReference>
<keyword evidence="14" id="KW-1185">Reference proteome</keyword>
<dbReference type="SUPFAM" id="SSF53335">
    <property type="entry name" value="S-adenosyl-L-methionine-dependent methyltransferases"/>
    <property type="match status" value="1"/>
</dbReference>
<dbReference type="GO" id="GO:0005829">
    <property type="term" value="C:cytosol"/>
    <property type="evidence" value="ECO:0007669"/>
    <property type="project" value="UniProtKB-SubCell"/>
</dbReference>
<dbReference type="PANTHER" id="PTHR11579">
    <property type="entry name" value="PROTEIN-L-ISOASPARTATE O-METHYLTRANSFERASE"/>
    <property type="match status" value="1"/>
</dbReference>
<evidence type="ECO:0000256" key="4">
    <source>
        <dbReference type="ARBA" id="ARBA00011890"/>
    </source>
</evidence>
<dbReference type="Gene3D" id="3.40.50.150">
    <property type="entry name" value="Vaccinia Virus protein VP39"/>
    <property type="match status" value="1"/>
</dbReference>
<dbReference type="GO" id="GO:0006950">
    <property type="term" value="P:response to stress"/>
    <property type="evidence" value="ECO:0007669"/>
    <property type="project" value="UniProtKB-ARBA"/>
</dbReference>
<dbReference type="NCBIfam" id="TIGR00080">
    <property type="entry name" value="pimt"/>
    <property type="match status" value="1"/>
</dbReference>
<comment type="subunit">
    <text evidence="3">Monomer.</text>
</comment>
<dbReference type="HOGENOM" id="CLU_055432_0_0_1"/>
<dbReference type="FunCoup" id="A0A067Q733">
    <property type="interactions" value="371"/>
</dbReference>
<keyword evidence="7" id="KW-0808">Transferase</keyword>
<protein>
    <recommendedName>
        <fullName evidence="4">protein-L-isoaspartate(D-aspartate) O-methyltransferase</fullName>
        <ecNumber evidence="4">2.1.1.77</ecNumber>
    </recommendedName>
    <alternativeName>
        <fullName evidence="10">L-isoaspartyl protein carboxyl methyltransferase</fullName>
    </alternativeName>
    <alternativeName>
        <fullName evidence="9">Protein-beta-aspartate methyltransferase</fullName>
    </alternativeName>
</protein>
<evidence type="ECO:0000256" key="7">
    <source>
        <dbReference type="ARBA" id="ARBA00022679"/>
    </source>
</evidence>
<dbReference type="Pfam" id="PF01135">
    <property type="entry name" value="PCMT"/>
    <property type="match status" value="1"/>
</dbReference>
<reference evidence="14" key="1">
    <citation type="journal article" date="2014" name="Proc. Natl. Acad. Sci. U.S.A.">
        <title>Extensive sampling of basidiomycete genomes demonstrates inadequacy of the white-rot/brown-rot paradigm for wood decay fungi.</title>
        <authorList>
            <person name="Riley R."/>
            <person name="Salamov A.A."/>
            <person name="Brown D.W."/>
            <person name="Nagy L.G."/>
            <person name="Floudas D."/>
            <person name="Held B.W."/>
            <person name="Levasseur A."/>
            <person name="Lombard V."/>
            <person name="Morin E."/>
            <person name="Otillar R."/>
            <person name="Lindquist E.A."/>
            <person name="Sun H."/>
            <person name="LaButti K.M."/>
            <person name="Schmutz J."/>
            <person name="Jabbour D."/>
            <person name="Luo H."/>
            <person name="Baker S.E."/>
            <person name="Pisabarro A.G."/>
            <person name="Walton J.D."/>
            <person name="Blanchette R.A."/>
            <person name="Henrissat B."/>
            <person name="Martin F."/>
            <person name="Cullen D."/>
            <person name="Hibbett D.S."/>
            <person name="Grigoriev I.V."/>
        </authorList>
    </citation>
    <scope>NUCLEOTIDE SEQUENCE [LARGE SCALE GENOMIC DNA]</scope>
    <source>
        <strain evidence="14">MUCL 33604</strain>
    </source>
</reference>
<evidence type="ECO:0000256" key="12">
    <source>
        <dbReference type="ARBA" id="ARBA00054057"/>
    </source>
</evidence>
<evidence type="ECO:0000256" key="11">
    <source>
        <dbReference type="ARBA" id="ARBA00035815"/>
    </source>
</evidence>
<dbReference type="STRING" id="933084.A0A067Q733"/>
<dbReference type="EC" id="2.1.1.77" evidence="4"/>
<dbReference type="GO" id="GO:0004719">
    <property type="term" value="F:protein-L-isoaspartate (D-aspartate) O-methyltransferase activity"/>
    <property type="evidence" value="ECO:0007669"/>
    <property type="project" value="UniProtKB-EC"/>
</dbReference>
<evidence type="ECO:0000256" key="8">
    <source>
        <dbReference type="ARBA" id="ARBA00022691"/>
    </source>
</evidence>
<dbReference type="AlphaFoldDB" id="A0A067Q733"/>
<evidence type="ECO:0000313" key="14">
    <source>
        <dbReference type="Proteomes" id="UP000027265"/>
    </source>
</evidence>
<accession>A0A067Q733</accession>
<dbReference type="FunFam" id="3.40.50.150:FF:000235">
    <property type="entry name" value="Protein-L-isoaspartate O-methyltransferase"/>
    <property type="match status" value="1"/>
</dbReference>
<dbReference type="CDD" id="cd02440">
    <property type="entry name" value="AdoMet_MTases"/>
    <property type="match status" value="1"/>
</dbReference>
<keyword evidence="6" id="KW-0489">Methyltransferase</keyword>
<dbReference type="InParanoid" id="A0A067Q733"/>
<comment type="function">
    <text evidence="12">Initiates the repair of damaged proteins by catalyzing methyl esterification of L-isoaspartyl and D-aspartyl residues produced by spontaneous isomerization and racemization of L-aspartyl and L-asparaginyl residues in aging peptides and proteins.</text>
</comment>
<comment type="subcellular location">
    <subcellularLocation>
        <location evidence="1">Cytoplasm</location>
        <location evidence="1">Cytosol</location>
    </subcellularLocation>
</comment>
<evidence type="ECO:0000256" key="2">
    <source>
        <dbReference type="ARBA" id="ARBA00005369"/>
    </source>
</evidence>
<keyword evidence="5" id="KW-0963">Cytoplasm</keyword>
<comment type="similarity">
    <text evidence="2">Belongs to the methyltransferase superfamily. L-isoaspartyl/D-aspartyl protein methyltransferase family.</text>
</comment>
<evidence type="ECO:0000256" key="9">
    <source>
        <dbReference type="ARBA" id="ARBA00031323"/>
    </source>
</evidence>
<comment type="catalytic activity">
    <reaction evidence="11">
        <text>[protein]-L-isoaspartate + S-adenosyl-L-methionine = [protein]-L-isoaspartate alpha-methyl ester + S-adenosyl-L-homocysteine</text>
        <dbReference type="Rhea" id="RHEA:12705"/>
        <dbReference type="Rhea" id="RHEA-COMP:12143"/>
        <dbReference type="Rhea" id="RHEA-COMP:12144"/>
        <dbReference type="ChEBI" id="CHEBI:57856"/>
        <dbReference type="ChEBI" id="CHEBI:59789"/>
        <dbReference type="ChEBI" id="CHEBI:90596"/>
        <dbReference type="ChEBI" id="CHEBI:90598"/>
        <dbReference type="EC" id="2.1.1.77"/>
    </reaction>
    <physiologicalReaction direction="left-to-right" evidence="11">
        <dbReference type="Rhea" id="RHEA:12706"/>
    </physiologicalReaction>
</comment>
<dbReference type="PANTHER" id="PTHR11579:SF0">
    <property type="entry name" value="PROTEIN-L-ISOASPARTATE(D-ASPARTATE) O-METHYLTRANSFERASE"/>
    <property type="match status" value="1"/>
</dbReference>
<evidence type="ECO:0000256" key="5">
    <source>
        <dbReference type="ARBA" id="ARBA00022490"/>
    </source>
</evidence>
<organism evidence="13 14">
    <name type="scientific">Jaapia argillacea MUCL 33604</name>
    <dbReference type="NCBI Taxonomy" id="933084"/>
    <lineage>
        <taxon>Eukaryota</taxon>
        <taxon>Fungi</taxon>
        <taxon>Dikarya</taxon>
        <taxon>Basidiomycota</taxon>
        <taxon>Agaricomycotina</taxon>
        <taxon>Agaricomycetes</taxon>
        <taxon>Agaricomycetidae</taxon>
        <taxon>Jaapiales</taxon>
        <taxon>Jaapiaceae</taxon>
        <taxon>Jaapia</taxon>
    </lineage>
</organism>
<proteinExistence type="inferred from homology"/>
<evidence type="ECO:0000313" key="13">
    <source>
        <dbReference type="EMBL" id="KDQ58406.1"/>
    </source>
</evidence>
<evidence type="ECO:0000256" key="6">
    <source>
        <dbReference type="ARBA" id="ARBA00022603"/>
    </source>
</evidence>
<name>A0A067Q733_9AGAM</name>
<dbReference type="EMBL" id="KL197717">
    <property type="protein sequence ID" value="KDQ58406.1"/>
    <property type="molecule type" value="Genomic_DNA"/>
</dbReference>